<evidence type="ECO:0000313" key="3">
    <source>
        <dbReference type="Proteomes" id="UP000190105"/>
    </source>
</evidence>
<dbReference type="PANTHER" id="PTHR41373">
    <property type="entry name" value="DUF2156 DOMAIN-CONTAINING PROTEIN"/>
    <property type="match status" value="1"/>
</dbReference>
<protein>
    <recommendedName>
        <fullName evidence="1">Phosphatidylglycerol lysyltransferase C-terminal domain-containing protein</fullName>
    </recommendedName>
</protein>
<keyword evidence="3" id="KW-1185">Reference proteome</keyword>
<organism evidence="2 3">
    <name type="scientific">Caloramator quimbayensis</name>
    <dbReference type="NCBI Taxonomy" id="1147123"/>
    <lineage>
        <taxon>Bacteria</taxon>
        <taxon>Bacillati</taxon>
        <taxon>Bacillota</taxon>
        <taxon>Clostridia</taxon>
        <taxon>Eubacteriales</taxon>
        <taxon>Clostridiaceae</taxon>
        <taxon>Caloramator</taxon>
    </lineage>
</organism>
<dbReference type="PANTHER" id="PTHR41373:SF1">
    <property type="entry name" value="PHOSPHATIDYLGLYCEROL LYSYLTRANSFERASE C-TERMINAL DOMAIN-CONTAINING PROTEIN"/>
    <property type="match status" value="1"/>
</dbReference>
<feature type="domain" description="Phosphatidylglycerol lysyltransferase C-terminal" evidence="1">
    <location>
        <begin position="22"/>
        <end position="290"/>
    </location>
</feature>
<dbReference type="EMBL" id="FUYH01000022">
    <property type="protein sequence ID" value="SKA96708.1"/>
    <property type="molecule type" value="Genomic_DNA"/>
</dbReference>
<dbReference type="Gene3D" id="3.40.630.30">
    <property type="match status" value="1"/>
</dbReference>
<dbReference type="OrthoDB" id="9765580at2"/>
<dbReference type="Proteomes" id="UP000190105">
    <property type="component" value="Unassembled WGS sequence"/>
</dbReference>
<accession>A0A1T4Y5B0</accession>
<proteinExistence type="predicted"/>
<dbReference type="InterPro" id="IPR016732">
    <property type="entry name" value="UCP018688"/>
</dbReference>
<dbReference type="Pfam" id="PF09924">
    <property type="entry name" value="LPG_synthase_C"/>
    <property type="match status" value="1"/>
</dbReference>
<dbReference type="PIRSF" id="PIRSF018688">
    <property type="entry name" value="UCP018688"/>
    <property type="match status" value="1"/>
</dbReference>
<gene>
    <name evidence="2" type="ORF">SAMN05443428_12218</name>
</gene>
<evidence type="ECO:0000313" key="2">
    <source>
        <dbReference type="EMBL" id="SKA96708.1"/>
    </source>
</evidence>
<reference evidence="3" key="1">
    <citation type="submission" date="2017-02" db="EMBL/GenBank/DDBJ databases">
        <authorList>
            <person name="Varghese N."/>
            <person name="Submissions S."/>
        </authorList>
    </citation>
    <scope>NUCLEOTIDE SEQUENCE [LARGE SCALE GENOMIC DNA]</scope>
    <source>
        <strain evidence="3">USBA 833</strain>
    </source>
</reference>
<dbReference type="InterPro" id="IPR016181">
    <property type="entry name" value="Acyl_CoA_acyltransferase"/>
</dbReference>
<name>A0A1T4Y5B0_9CLOT</name>
<dbReference type="InterPro" id="IPR024320">
    <property type="entry name" value="LPG_synthase_C"/>
</dbReference>
<dbReference type="SUPFAM" id="SSF55729">
    <property type="entry name" value="Acyl-CoA N-acyltransferases (Nat)"/>
    <property type="match status" value="2"/>
</dbReference>
<dbReference type="RefSeq" id="WP_078697342.1">
    <property type="nucleotide sequence ID" value="NZ_FUYH01000022.1"/>
</dbReference>
<dbReference type="AlphaFoldDB" id="A0A1T4Y5B0"/>
<sequence>MLKFKPLSINDKALFEKYIKPYKFFTCDFSFIDLYMWRNLFHVEYCIYDDALIIRKKEFDEPYFFLEPLGYRMDNLEKILNELKDYKNGEHLIKYAESHFIKDLKALLPDKYIIEEDRDNFDYIYDTKRLISLSSNSLSKKRNNYNHFVKNNIYDVKIYNESLLKDCIYIIENWYKNCPKLHFLSHEIEAVHDVLLNFSILNLQCMVVYVYNEPCAFSIGEILNENMAVIHVEKADRSIRGLYSFINKRFAETFYKDILYINREEDLGIENLRKAKLSYNPIFLEPKYIIK</sequence>
<evidence type="ECO:0000259" key="1">
    <source>
        <dbReference type="Pfam" id="PF09924"/>
    </source>
</evidence>